<evidence type="ECO:0000256" key="3">
    <source>
        <dbReference type="ARBA" id="ARBA00022723"/>
    </source>
</evidence>
<comment type="cofactor">
    <cofactor evidence="10">
        <name>Mg(2+)</name>
        <dbReference type="ChEBI" id="CHEBI:18420"/>
    </cofactor>
    <text evidence="10">Binds 1 Mg(2+) ion per subunit.</text>
</comment>
<dbReference type="Pfam" id="PF01725">
    <property type="entry name" value="Ham1p_like"/>
    <property type="match status" value="1"/>
</dbReference>
<feature type="binding site" evidence="10">
    <location>
        <begin position="7"/>
        <end position="12"/>
    </location>
    <ligand>
        <name>substrate</name>
    </ligand>
</feature>
<dbReference type="GO" id="GO:0009146">
    <property type="term" value="P:purine nucleoside triphosphate catabolic process"/>
    <property type="evidence" value="ECO:0007669"/>
    <property type="project" value="UniProtKB-UniRule"/>
</dbReference>
<dbReference type="InterPro" id="IPR029001">
    <property type="entry name" value="ITPase-like_fam"/>
</dbReference>
<dbReference type="GO" id="GO:0017111">
    <property type="term" value="F:ribonucleoside triphosphate phosphatase activity"/>
    <property type="evidence" value="ECO:0007669"/>
    <property type="project" value="InterPro"/>
</dbReference>
<feature type="binding site" evidence="10">
    <location>
        <begin position="181"/>
        <end position="182"/>
    </location>
    <ligand>
        <name>substrate</name>
    </ligand>
</feature>
<keyword evidence="7 10" id="KW-0546">Nucleotide metabolism</keyword>
<keyword evidence="4 10" id="KW-0547">Nucleotide-binding</keyword>
<dbReference type="PANTHER" id="PTHR11067">
    <property type="entry name" value="INOSINE TRIPHOSPHATE PYROPHOSPHATASE/HAM1 PROTEIN"/>
    <property type="match status" value="1"/>
</dbReference>
<dbReference type="Gene3D" id="3.90.950.10">
    <property type="match status" value="1"/>
</dbReference>
<reference evidence="12 13" key="1">
    <citation type="submission" date="2016-08" db="EMBL/GenBank/DDBJ databases">
        <authorList>
            <person name="Seilhamer J.J."/>
        </authorList>
    </citation>
    <scope>NUCLEOTIDE SEQUENCE [LARGE SCALE GENOMIC DNA]</scope>
    <source>
        <strain evidence="12 13">CFBP4641</strain>
    </source>
</reference>
<evidence type="ECO:0000256" key="7">
    <source>
        <dbReference type="ARBA" id="ARBA00023080"/>
    </source>
</evidence>
<gene>
    <name evidence="12" type="primary">rdgB</name>
    <name evidence="12" type="ORF">XsacCFBP4641_06495</name>
</gene>
<evidence type="ECO:0000313" key="12">
    <source>
        <dbReference type="EMBL" id="PPU83400.1"/>
    </source>
</evidence>
<feature type="binding site" evidence="10">
    <location>
        <position position="39"/>
    </location>
    <ligand>
        <name>Mg(2+)</name>
        <dbReference type="ChEBI" id="CHEBI:18420"/>
    </ligand>
</feature>
<dbReference type="InterPro" id="IPR020922">
    <property type="entry name" value="dITP/XTP_pyrophosphatase"/>
</dbReference>
<comment type="catalytic activity">
    <reaction evidence="9 10">
        <text>XTP + H2O = XMP + diphosphate + H(+)</text>
        <dbReference type="Rhea" id="RHEA:28610"/>
        <dbReference type="ChEBI" id="CHEBI:15377"/>
        <dbReference type="ChEBI" id="CHEBI:15378"/>
        <dbReference type="ChEBI" id="CHEBI:33019"/>
        <dbReference type="ChEBI" id="CHEBI:57464"/>
        <dbReference type="ChEBI" id="CHEBI:61314"/>
        <dbReference type="EC" id="3.6.1.66"/>
    </reaction>
</comment>
<dbReference type="InterPro" id="IPR002637">
    <property type="entry name" value="RdgB/HAM1"/>
</dbReference>
<dbReference type="FunFam" id="3.90.950.10:FF:000001">
    <property type="entry name" value="dITP/XTP pyrophosphatase"/>
    <property type="match status" value="1"/>
</dbReference>
<dbReference type="GO" id="GO:0036222">
    <property type="term" value="F:XTP diphosphatase activity"/>
    <property type="evidence" value="ECO:0007669"/>
    <property type="project" value="UniProtKB-UniRule"/>
</dbReference>
<dbReference type="RefSeq" id="WP_010343096.1">
    <property type="nucleotide sequence ID" value="NZ_CP132343.1"/>
</dbReference>
<evidence type="ECO:0000256" key="8">
    <source>
        <dbReference type="ARBA" id="ARBA00051875"/>
    </source>
</evidence>
<comment type="subunit">
    <text evidence="2 10">Homodimer.</text>
</comment>
<dbReference type="GO" id="GO:0009117">
    <property type="term" value="P:nucleotide metabolic process"/>
    <property type="evidence" value="ECO:0007669"/>
    <property type="project" value="UniProtKB-KW"/>
</dbReference>
<dbReference type="GO" id="GO:0046872">
    <property type="term" value="F:metal ion binding"/>
    <property type="evidence" value="ECO:0007669"/>
    <property type="project" value="UniProtKB-KW"/>
</dbReference>
<accession>A0A2P5Z5M3</accession>
<comment type="similarity">
    <text evidence="1 10 11">Belongs to the HAM1 NTPase family.</text>
</comment>
<evidence type="ECO:0000313" key="13">
    <source>
        <dbReference type="Proteomes" id="UP000247346"/>
    </source>
</evidence>
<dbReference type="CDD" id="cd00515">
    <property type="entry name" value="HAM1"/>
    <property type="match status" value="1"/>
</dbReference>
<comment type="catalytic activity">
    <reaction evidence="10">
        <text>ITP + H2O = IMP + diphosphate + H(+)</text>
        <dbReference type="Rhea" id="RHEA:29399"/>
        <dbReference type="ChEBI" id="CHEBI:15377"/>
        <dbReference type="ChEBI" id="CHEBI:15378"/>
        <dbReference type="ChEBI" id="CHEBI:33019"/>
        <dbReference type="ChEBI" id="CHEBI:58053"/>
        <dbReference type="ChEBI" id="CHEBI:61402"/>
        <dbReference type="EC" id="3.6.1.66"/>
    </reaction>
</comment>
<dbReference type="GeneID" id="93878091"/>
<dbReference type="Proteomes" id="UP000247346">
    <property type="component" value="Unassembled WGS sequence"/>
</dbReference>
<feature type="binding site" evidence="10">
    <location>
        <position position="68"/>
    </location>
    <ligand>
        <name>Mg(2+)</name>
        <dbReference type="ChEBI" id="CHEBI:18420"/>
    </ligand>
</feature>
<feature type="binding site" evidence="10">
    <location>
        <position position="69"/>
    </location>
    <ligand>
        <name>substrate</name>
    </ligand>
</feature>
<dbReference type="EMBL" id="MDEK01000005">
    <property type="protein sequence ID" value="PPU83400.1"/>
    <property type="molecule type" value="Genomic_DNA"/>
</dbReference>
<dbReference type="GO" id="GO:0035870">
    <property type="term" value="F:dITP diphosphatase activity"/>
    <property type="evidence" value="ECO:0007669"/>
    <property type="project" value="UniProtKB-UniRule"/>
</dbReference>
<dbReference type="EC" id="3.6.1.66" evidence="10"/>
<proteinExistence type="inferred from homology"/>
<feature type="binding site" evidence="10">
    <location>
        <position position="176"/>
    </location>
    <ligand>
        <name>substrate</name>
    </ligand>
</feature>
<evidence type="ECO:0000256" key="6">
    <source>
        <dbReference type="ARBA" id="ARBA00022842"/>
    </source>
</evidence>
<dbReference type="NCBIfam" id="TIGR00042">
    <property type="entry name" value="RdgB/HAM1 family non-canonical purine NTP pyrophosphatase"/>
    <property type="match status" value="1"/>
</dbReference>
<evidence type="ECO:0000256" key="1">
    <source>
        <dbReference type="ARBA" id="ARBA00008023"/>
    </source>
</evidence>
<dbReference type="OrthoDB" id="9807456at2"/>
<dbReference type="STRING" id="56458.SB85_17580"/>
<dbReference type="PANTHER" id="PTHR11067:SF9">
    <property type="entry name" value="INOSINE TRIPHOSPHATE PYROPHOSPHATASE"/>
    <property type="match status" value="1"/>
</dbReference>
<feature type="binding site" evidence="10">
    <location>
        <begin position="153"/>
        <end position="156"/>
    </location>
    <ligand>
        <name>substrate</name>
    </ligand>
</feature>
<dbReference type="GO" id="GO:0005829">
    <property type="term" value="C:cytosol"/>
    <property type="evidence" value="ECO:0007669"/>
    <property type="project" value="TreeGrafter"/>
</dbReference>
<comment type="caution">
    <text evidence="12">The sequence shown here is derived from an EMBL/GenBank/DDBJ whole genome shotgun (WGS) entry which is preliminary data.</text>
</comment>
<protein>
    <recommendedName>
        <fullName evidence="10">dITP/XTP pyrophosphatase</fullName>
        <ecNumber evidence="10">3.6.1.66</ecNumber>
    </recommendedName>
    <alternativeName>
        <fullName evidence="10">Non-canonical purine NTP pyrophosphatase</fullName>
    </alternativeName>
    <alternativeName>
        <fullName evidence="10">Non-standard purine NTP pyrophosphatase</fullName>
    </alternativeName>
    <alternativeName>
        <fullName evidence="10">Nucleoside-triphosphate diphosphatase</fullName>
    </alternativeName>
    <alternativeName>
        <fullName evidence="10">Nucleoside-triphosphate pyrophosphatase</fullName>
        <shortName evidence="10">NTPase</shortName>
    </alternativeName>
</protein>
<feature type="active site" description="Proton acceptor" evidence="10">
    <location>
        <position position="68"/>
    </location>
</feature>
<dbReference type="HAMAP" id="MF_01405">
    <property type="entry name" value="Non_canon_purine_NTPase"/>
    <property type="match status" value="1"/>
</dbReference>
<dbReference type="AlphaFoldDB" id="A0A2P5Z5M3"/>
<evidence type="ECO:0000256" key="10">
    <source>
        <dbReference type="HAMAP-Rule" id="MF_01405"/>
    </source>
</evidence>
<evidence type="ECO:0000256" key="4">
    <source>
        <dbReference type="ARBA" id="ARBA00022741"/>
    </source>
</evidence>
<evidence type="ECO:0000256" key="5">
    <source>
        <dbReference type="ARBA" id="ARBA00022801"/>
    </source>
</evidence>
<dbReference type="GO" id="GO:0000166">
    <property type="term" value="F:nucleotide binding"/>
    <property type="evidence" value="ECO:0007669"/>
    <property type="project" value="UniProtKB-KW"/>
</dbReference>
<dbReference type="GO" id="GO:0036220">
    <property type="term" value="F:ITP diphosphatase activity"/>
    <property type="evidence" value="ECO:0007669"/>
    <property type="project" value="UniProtKB-UniRule"/>
</dbReference>
<comment type="catalytic activity">
    <reaction evidence="8 10">
        <text>dITP + H2O = dIMP + diphosphate + H(+)</text>
        <dbReference type="Rhea" id="RHEA:28342"/>
        <dbReference type="ChEBI" id="CHEBI:15377"/>
        <dbReference type="ChEBI" id="CHEBI:15378"/>
        <dbReference type="ChEBI" id="CHEBI:33019"/>
        <dbReference type="ChEBI" id="CHEBI:61194"/>
        <dbReference type="ChEBI" id="CHEBI:61382"/>
        <dbReference type="EC" id="3.6.1.66"/>
    </reaction>
</comment>
<name>A0A2P5Z5M3_9XANT</name>
<organism evidence="12 13">
    <name type="scientific">Xanthomonas sacchari</name>
    <dbReference type="NCBI Taxonomy" id="56458"/>
    <lineage>
        <taxon>Bacteria</taxon>
        <taxon>Pseudomonadati</taxon>
        <taxon>Pseudomonadota</taxon>
        <taxon>Gammaproteobacteria</taxon>
        <taxon>Lysobacterales</taxon>
        <taxon>Lysobacteraceae</taxon>
        <taxon>Xanthomonas</taxon>
    </lineage>
</organism>
<keyword evidence="3 10" id="KW-0479">Metal-binding</keyword>
<dbReference type="SUPFAM" id="SSF52972">
    <property type="entry name" value="ITPase-like"/>
    <property type="match status" value="1"/>
</dbReference>
<evidence type="ECO:0000256" key="2">
    <source>
        <dbReference type="ARBA" id="ARBA00011738"/>
    </source>
</evidence>
<comment type="function">
    <text evidence="10">Pyrophosphatase that catalyzes the hydrolysis of nucleoside triphosphates to their monophosphate derivatives, with a high preference for the non-canonical purine nucleotides XTP (xanthosine triphosphate), dITP (deoxyinosine triphosphate) and ITP. Seems to function as a house-cleaning enzyme that removes non-canonical purine nucleotides from the nucleotide pool, thus preventing their incorporation into DNA/RNA and avoiding chromosomal lesions.</text>
</comment>
<keyword evidence="5 10" id="KW-0378">Hydrolase</keyword>
<sequence>MKLVLASSNAGKLEELHALLDDVGVELIAQSTLGVSDADETGLTFVENALLKARHAARVTGLPALADDSGICVDALHGAPGLYSARYAGEHGNAQANIDKLLDALRDVPDAQRGAHFYCVLVLLRHAEDPQPLLVEGRWRGRIAQARAGTGGHGYDPVFLDPDHGQTAAEMPLALKNRISHRALALQQLKQRLADLLAAQPAE</sequence>
<keyword evidence="6 10" id="KW-0460">Magnesium</keyword>
<evidence type="ECO:0000256" key="9">
    <source>
        <dbReference type="ARBA" id="ARBA00052017"/>
    </source>
</evidence>
<evidence type="ECO:0000256" key="11">
    <source>
        <dbReference type="RuleBase" id="RU003781"/>
    </source>
</evidence>